<dbReference type="GO" id="GO:0044599">
    <property type="term" value="C:AP-5 adaptor complex"/>
    <property type="evidence" value="ECO:0007669"/>
    <property type="project" value="InterPro"/>
</dbReference>
<accession>A0A1J1GZ86</accession>
<protein>
    <recommendedName>
        <fullName evidence="1">AP-5 complex subunit zeta-1 ARM repeats domain-containing protein</fullName>
    </recommendedName>
</protein>
<dbReference type="AlphaFoldDB" id="A0A1J1GZ86"/>
<feature type="domain" description="AP-5 complex subunit zeta-1 ARM repeats" evidence="1">
    <location>
        <begin position="375"/>
        <end position="480"/>
    </location>
</feature>
<organism evidence="2 3">
    <name type="scientific">Plasmodium gallinaceum</name>
    <dbReference type="NCBI Taxonomy" id="5849"/>
    <lineage>
        <taxon>Eukaryota</taxon>
        <taxon>Sar</taxon>
        <taxon>Alveolata</taxon>
        <taxon>Apicomplexa</taxon>
        <taxon>Aconoidasida</taxon>
        <taxon>Haemosporida</taxon>
        <taxon>Plasmodiidae</taxon>
        <taxon>Plasmodium</taxon>
        <taxon>Plasmodium (Haemamoeba)</taxon>
    </lineage>
</organism>
<dbReference type="PANTHER" id="PTHR46488:SF1">
    <property type="entry name" value="AP-5 COMPLEX SUBUNIT ZETA-1"/>
    <property type="match status" value="1"/>
</dbReference>
<dbReference type="Proteomes" id="UP000220797">
    <property type="component" value="Unassembled WGS sequence"/>
</dbReference>
<name>A0A1J1GZ86_PLAGA</name>
<evidence type="ECO:0000259" key="1">
    <source>
        <dbReference type="Pfam" id="PF14764"/>
    </source>
</evidence>
<reference evidence="2" key="1">
    <citation type="submission" date="2015-04" db="EMBL/GenBank/DDBJ databases">
        <authorList>
            <consortium name="Pathogen Informatics"/>
        </authorList>
    </citation>
    <scope>NUCLEOTIDE SEQUENCE [LARGE SCALE GENOMIC DNA]</scope>
    <source>
        <strain evidence="2">8A</strain>
    </source>
</reference>
<dbReference type="VEuPathDB" id="PlasmoDB:PGAL8A_00354900"/>
<proteinExistence type="predicted"/>
<comment type="caution">
    <text evidence="2">The sequence shown here is derived from an EMBL/GenBank/DDBJ whole genome shotgun (WGS) entry which is preliminary data.</text>
</comment>
<evidence type="ECO:0000313" key="2">
    <source>
        <dbReference type="EMBL" id="CRG96331.1"/>
    </source>
</evidence>
<dbReference type="InterPro" id="IPR028222">
    <property type="entry name" value="AP5Z1"/>
</dbReference>
<dbReference type="InterPro" id="IPR055450">
    <property type="entry name" value="AP5Z1_ARM"/>
</dbReference>
<dbReference type="Pfam" id="PF14764">
    <property type="entry name" value="SPG48"/>
    <property type="match status" value="1"/>
</dbReference>
<gene>
    <name evidence="2" type="ORF">PGAL8A_00354900</name>
</gene>
<dbReference type="PANTHER" id="PTHR46488">
    <property type="entry name" value="AP-5 COMPLEX SUBUNIT ZETA-1"/>
    <property type="match status" value="1"/>
</dbReference>
<dbReference type="OrthoDB" id="371232at2759"/>
<dbReference type="RefSeq" id="XP_028529136.1">
    <property type="nucleotide sequence ID" value="XM_028672600.1"/>
</dbReference>
<dbReference type="EMBL" id="CVMV01000059">
    <property type="protein sequence ID" value="CRG96331.1"/>
    <property type="molecule type" value="Genomic_DNA"/>
</dbReference>
<keyword evidence="3" id="KW-1185">Reference proteome</keyword>
<dbReference type="GeneID" id="39732079"/>
<evidence type="ECO:0000313" key="3">
    <source>
        <dbReference type="Proteomes" id="UP000220797"/>
    </source>
</evidence>
<sequence length="781" mass="94062">MNMQGKLSQIKKLLELQTFQNNETRENLIKLLRELYLIYMFYETDNINKILKYRREHKSILRLLLVHVDSENHINNGEKILMINLLKIMEKKVDKLFSYYPNIWKGYNSSFFFYISMQYDDKNLINTFFSILTNSKNSYKNIYISMLLFKSNDFLTKIKTLKFIFQKYILSNGNNENNVHEGEDIFNEKTIFTNFLTEQNDSKKITEQIMSCFFFSIISDLIKNDYITLLNETKKENDEIILKCINEKVGTVEEKSKNNYIKRLIYYSVKKNIFYSYFNLNENSNILNESTNENETNIDKSFWEEENRKLSIIKKENLYYDIEKDKILCNKIKSHYNENFLNGIFFYIRNLIKNYENFCSSKNNLNKIEKNYVSCCLIQCVSILFNICCLNNKFVNNSYNLIKDMKKKLSDYMNCSIIVSIAEFILFFSSDEEFVRVSNYLFSFFSKEYKNYLAAITFFDFIIKNANILNERKFFFQKYYVIILETYFYHYRILKNDLIYILPYLIYDNNYRDFLCFLLDAPLLINNENIAKVRDVNTYNKGKDKDFQTAKNYKTTHNEDGLISLNYNNDHHQIIKHTKNKRRAIDVKENMHKYFKIYFETIFLRNNEVWILEITKILLHKLSDIEVLEMINKESLKEIFRNINNIINNNSRILLIFKNEFINLLKKNSDNYFLIKRKILDIIGHNIEHMNITYDKIEDYYITLNSFFSNNNFKELKYWISLIHAFTNIALYCHDLANNILNTYKNFISQNNVTLILKYIVMENINIIENKSYAKNINFTK</sequence>